<comment type="function">
    <text evidence="2">Electron transfer subunit of the terminal reductase during anaerobic growth on various sulfoxide and N-oxide compounds.</text>
</comment>
<dbReference type="GO" id="GO:0046872">
    <property type="term" value="F:metal ion binding"/>
    <property type="evidence" value="ECO:0007669"/>
    <property type="project" value="UniProtKB-KW"/>
</dbReference>
<evidence type="ECO:0000259" key="10">
    <source>
        <dbReference type="PROSITE" id="PS51379"/>
    </source>
</evidence>
<keyword evidence="9" id="KW-0411">Iron-sulfur</keyword>
<accession>A0A3N0B5N8</accession>
<dbReference type="AlphaFoldDB" id="A0A3N0B5N8"/>
<name>A0A3N0B5N8_9ACTN</name>
<dbReference type="Gene3D" id="3.30.70.20">
    <property type="match status" value="2"/>
</dbReference>
<keyword evidence="4" id="KW-0004">4Fe-4S</keyword>
<evidence type="ECO:0000256" key="1">
    <source>
        <dbReference type="ARBA" id="ARBA00001966"/>
    </source>
</evidence>
<keyword evidence="6" id="KW-0677">Repeat</keyword>
<gene>
    <name evidence="11" type="primary">dmsB</name>
    <name evidence="11" type="ORF">DMP06_01215</name>
</gene>
<evidence type="ECO:0000256" key="9">
    <source>
        <dbReference type="ARBA" id="ARBA00023014"/>
    </source>
</evidence>
<dbReference type="GO" id="GO:0051539">
    <property type="term" value="F:4 iron, 4 sulfur cluster binding"/>
    <property type="evidence" value="ECO:0007669"/>
    <property type="project" value="UniProtKB-KW"/>
</dbReference>
<proteinExistence type="predicted"/>
<keyword evidence="12" id="KW-1185">Reference proteome</keyword>
<dbReference type="NCBIfam" id="TIGR02951">
    <property type="entry name" value="DMSO_dmsB"/>
    <property type="match status" value="1"/>
</dbReference>
<keyword evidence="8" id="KW-0408">Iron</keyword>
<dbReference type="SUPFAM" id="SSF54862">
    <property type="entry name" value="4Fe-4S ferredoxins"/>
    <property type="match status" value="1"/>
</dbReference>
<dbReference type="Proteomes" id="UP000269591">
    <property type="component" value="Unassembled WGS sequence"/>
</dbReference>
<reference evidence="12" key="1">
    <citation type="submission" date="2018-05" db="EMBL/GenBank/DDBJ databases">
        <title>Genome Sequencing of selected type strains of the family Eggerthellaceae.</title>
        <authorList>
            <person name="Danylec N."/>
            <person name="Stoll D.A."/>
            <person name="Doetsch A."/>
            <person name="Huch M."/>
        </authorList>
    </citation>
    <scope>NUCLEOTIDE SEQUENCE [LARGE SCALE GENOMIC DNA]</scope>
    <source>
        <strain evidence="12">DSM 24851</strain>
    </source>
</reference>
<dbReference type="Pfam" id="PF12797">
    <property type="entry name" value="Fer4_2"/>
    <property type="match status" value="1"/>
</dbReference>
<dbReference type="InterPro" id="IPR050954">
    <property type="entry name" value="ET_IronSulfur_Cluster-Binding"/>
</dbReference>
<dbReference type="InterPro" id="IPR014297">
    <property type="entry name" value="DMSO_DmsB"/>
</dbReference>
<dbReference type="PANTHER" id="PTHR43177">
    <property type="entry name" value="PROTEIN NRFC"/>
    <property type="match status" value="1"/>
</dbReference>
<dbReference type="OrthoDB" id="9779457at2"/>
<keyword evidence="7" id="KW-0249">Electron transport</keyword>
<evidence type="ECO:0000256" key="4">
    <source>
        <dbReference type="ARBA" id="ARBA00022485"/>
    </source>
</evidence>
<keyword evidence="3" id="KW-0813">Transport</keyword>
<keyword evidence="5" id="KW-0479">Metal-binding</keyword>
<dbReference type="InterPro" id="IPR017900">
    <property type="entry name" value="4Fe4S_Fe_S_CS"/>
</dbReference>
<dbReference type="PROSITE" id="PS51379">
    <property type="entry name" value="4FE4S_FER_2"/>
    <property type="match status" value="2"/>
</dbReference>
<evidence type="ECO:0000256" key="5">
    <source>
        <dbReference type="ARBA" id="ARBA00022723"/>
    </source>
</evidence>
<evidence type="ECO:0000256" key="3">
    <source>
        <dbReference type="ARBA" id="ARBA00022448"/>
    </source>
</evidence>
<organism evidence="11 12">
    <name type="scientific">Slackia equolifaciens</name>
    <dbReference type="NCBI Taxonomy" id="498718"/>
    <lineage>
        <taxon>Bacteria</taxon>
        <taxon>Bacillati</taxon>
        <taxon>Actinomycetota</taxon>
        <taxon>Coriobacteriia</taxon>
        <taxon>Eggerthellales</taxon>
        <taxon>Eggerthellaceae</taxon>
        <taxon>Slackia</taxon>
    </lineage>
</organism>
<evidence type="ECO:0000313" key="11">
    <source>
        <dbReference type="EMBL" id="RNL42059.1"/>
    </source>
</evidence>
<dbReference type="Pfam" id="PF13247">
    <property type="entry name" value="Fer4_11"/>
    <property type="match status" value="1"/>
</dbReference>
<evidence type="ECO:0000313" key="12">
    <source>
        <dbReference type="Proteomes" id="UP000269591"/>
    </source>
</evidence>
<feature type="domain" description="4Fe-4S ferredoxin-type" evidence="10">
    <location>
        <begin position="4"/>
        <end position="33"/>
    </location>
</feature>
<protein>
    <submittedName>
        <fullName evidence="11">Dimethylsulfoxide reductase subunit B</fullName>
    </submittedName>
</protein>
<dbReference type="EMBL" id="QIBX01000001">
    <property type="protein sequence ID" value="RNL42059.1"/>
    <property type="molecule type" value="Genomic_DNA"/>
</dbReference>
<dbReference type="PANTHER" id="PTHR43177:SF5">
    <property type="entry name" value="ANAEROBIC DIMETHYL SULFOXIDE REDUCTASE CHAIN B-RELATED"/>
    <property type="match status" value="1"/>
</dbReference>
<comment type="caution">
    <text evidence="11">The sequence shown here is derived from an EMBL/GenBank/DDBJ whole genome shotgun (WGS) entry which is preliminary data.</text>
</comment>
<evidence type="ECO:0000256" key="6">
    <source>
        <dbReference type="ARBA" id="ARBA00022737"/>
    </source>
</evidence>
<dbReference type="PROSITE" id="PS00198">
    <property type="entry name" value="4FE4S_FER_1"/>
    <property type="match status" value="1"/>
</dbReference>
<feature type="domain" description="4Fe-4S ferredoxin-type" evidence="10">
    <location>
        <begin position="92"/>
        <end position="121"/>
    </location>
</feature>
<evidence type="ECO:0000256" key="2">
    <source>
        <dbReference type="ARBA" id="ARBA00003584"/>
    </source>
</evidence>
<evidence type="ECO:0000256" key="7">
    <source>
        <dbReference type="ARBA" id="ARBA00022982"/>
    </source>
</evidence>
<dbReference type="InterPro" id="IPR017896">
    <property type="entry name" value="4Fe4S_Fe-S-bd"/>
</dbReference>
<sequence>MMTYGFYFDSAKCTGCKTCQVACKENHKLAANNLWRRVYSYQGGSWESTEAGFYVPKDVFSYQVSMACNHCEMPACMANCATGAISKDDETGMVIIDQEACIGCKTCIPACPYGAPTFVEETGLVTKCDMCADEIAMGRKPVCVAACPMRALDWGDIDELREKYGEGNVEIEPLPENTTNPSIIINPHPAAQATGSGTGSVVSFAEELDLAE</sequence>
<dbReference type="CDD" id="cd16371">
    <property type="entry name" value="DMSOR_beta_like"/>
    <property type="match status" value="1"/>
</dbReference>
<evidence type="ECO:0000256" key="8">
    <source>
        <dbReference type="ARBA" id="ARBA00023004"/>
    </source>
</evidence>
<comment type="cofactor">
    <cofactor evidence="1">
        <name>[4Fe-4S] cluster</name>
        <dbReference type="ChEBI" id="CHEBI:49883"/>
    </cofactor>
</comment>